<keyword evidence="2" id="KW-1185">Reference proteome</keyword>
<dbReference type="AlphaFoldDB" id="A0A9D4BR92"/>
<protein>
    <submittedName>
        <fullName evidence="1">Uncharacterized protein</fullName>
    </submittedName>
</protein>
<dbReference type="Proteomes" id="UP000828390">
    <property type="component" value="Unassembled WGS sequence"/>
</dbReference>
<accession>A0A9D4BR92</accession>
<name>A0A9D4BR92_DREPO</name>
<dbReference type="EMBL" id="JAIWYP010000015">
    <property type="protein sequence ID" value="KAH3704718.1"/>
    <property type="molecule type" value="Genomic_DNA"/>
</dbReference>
<reference evidence="1" key="1">
    <citation type="journal article" date="2019" name="bioRxiv">
        <title>The Genome of the Zebra Mussel, Dreissena polymorpha: A Resource for Invasive Species Research.</title>
        <authorList>
            <person name="McCartney M.A."/>
            <person name="Auch B."/>
            <person name="Kono T."/>
            <person name="Mallez S."/>
            <person name="Zhang Y."/>
            <person name="Obille A."/>
            <person name="Becker A."/>
            <person name="Abrahante J.E."/>
            <person name="Garbe J."/>
            <person name="Badalamenti J.P."/>
            <person name="Herman A."/>
            <person name="Mangelson H."/>
            <person name="Liachko I."/>
            <person name="Sullivan S."/>
            <person name="Sone E.D."/>
            <person name="Koren S."/>
            <person name="Silverstein K.A.T."/>
            <person name="Beckman K.B."/>
            <person name="Gohl D.M."/>
        </authorList>
    </citation>
    <scope>NUCLEOTIDE SEQUENCE</scope>
    <source>
        <strain evidence="1">Duluth1</strain>
        <tissue evidence="1">Whole animal</tissue>
    </source>
</reference>
<gene>
    <name evidence="1" type="ORF">DPMN_079780</name>
</gene>
<proteinExistence type="predicted"/>
<reference evidence="1" key="2">
    <citation type="submission" date="2020-11" db="EMBL/GenBank/DDBJ databases">
        <authorList>
            <person name="McCartney M.A."/>
            <person name="Auch B."/>
            <person name="Kono T."/>
            <person name="Mallez S."/>
            <person name="Becker A."/>
            <person name="Gohl D.M."/>
            <person name="Silverstein K.A.T."/>
            <person name="Koren S."/>
            <person name="Bechman K.B."/>
            <person name="Herman A."/>
            <person name="Abrahante J.E."/>
            <person name="Garbe J."/>
        </authorList>
    </citation>
    <scope>NUCLEOTIDE SEQUENCE</scope>
    <source>
        <strain evidence="1">Duluth1</strain>
        <tissue evidence="1">Whole animal</tissue>
    </source>
</reference>
<evidence type="ECO:0000313" key="1">
    <source>
        <dbReference type="EMBL" id="KAH3704718.1"/>
    </source>
</evidence>
<evidence type="ECO:0000313" key="2">
    <source>
        <dbReference type="Proteomes" id="UP000828390"/>
    </source>
</evidence>
<sequence>MADVAALRKLLQYVNLSSTDLMTHRFSPVAVSKKCFQQCFSPELSSIEPTHFMMCNEKTYS</sequence>
<comment type="caution">
    <text evidence="1">The sequence shown here is derived from an EMBL/GenBank/DDBJ whole genome shotgun (WGS) entry which is preliminary data.</text>
</comment>
<organism evidence="1 2">
    <name type="scientific">Dreissena polymorpha</name>
    <name type="common">Zebra mussel</name>
    <name type="synonym">Mytilus polymorpha</name>
    <dbReference type="NCBI Taxonomy" id="45954"/>
    <lineage>
        <taxon>Eukaryota</taxon>
        <taxon>Metazoa</taxon>
        <taxon>Spiralia</taxon>
        <taxon>Lophotrochozoa</taxon>
        <taxon>Mollusca</taxon>
        <taxon>Bivalvia</taxon>
        <taxon>Autobranchia</taxon>
        <taxon>Heteroconchia</taxon>
        <taxon>Euheterodonta</taxon>
        <taxon>Imparidentia</taxon>
        <taxon>Neoheterodontei</taxon>
        <taxon>Myida</taxon>
        <taxon>Dreissenoidea</taxon>
        <taxon>Dreissenidae</taxon>
        <taxon>Dreissena</taxon>
    </lineage>
</organism>